<proteinExistence type="predicted"/>
<reference evidence="1 2" key="1">
    <citation type="submission" date="2019-12" db="EMBL/GenBank/DDBJ databases">
        <title>Genomic-based taxomic classification of the family Erythrobacteraceae.</title>
        <authorList>
            <person name="Xu L."/>
        </authorList>
    </citation>
    <scope>NUCLEOTIDE SEQUENCE [LARGE SCALE GENOMIC DNA]</scope>
    <source>
        <strain evidence="1 2">M0322</strain>
    </source>
</reference>
<evidence type="ECO:0000313" key="1">
    <source>
        <dbReference type="EMBL" id="MXO73011.1"/>
    </source>
</evidence>
<accession>A0A844Z1Z8</accession>
<organism evidence="1 2">
    <name type="scientific">Alteraurantiacibacter buctensis</name>
    <dbReference type="NCBI Taxonomy" id="1503981"/>
    <lineage>
        <taxon>Bacteria</taxon>
        <taxon>Pseudomonadati</taxon>
        <taxon>Pseudomonadota</taxon>
        <taxon>Alphaproteobacteria</taxon>
        <taxon>Sphingomonadales</taxon>
        <taxon>Erythrobacteraceae</taxon>
        <taxon>Alteraurantiacibacter</taxon>
    </lineage>
</organism>
<dbReference type="RefSeq" id="WP_160772946.1">
    <property type="nucleotide sequence ID" value="NZ_WTYV01000007.1"/>
</dbReference>
<dbReference type="AlphaFoldDB" id="A0A844Z1Z8"/>
<evidence type="ECO:0000313" key="2">
    <source>
        <dbReference type="Proteomes" id="UP000466966"/>
    </source>
</evidence>
<keyword evidence="2" id="KW-1185">Reference proteome</keyword>
<protein>
    <submittedName>
        <fullName evidence="1">Uncharacterized protein</fullName>
    </submittedName>
</protein>
<dbReference type="OrthoDB" id="9951628at2"/>
<comment type="caution">
    <text evidence="1">The sequence shown here is derived from an EMBL/GenBank/DDBJ whole genome shotgun (WGS) entry which is preliminary data.</text>
</comment>
<dbReference type="Proteomes" id="UP000466966">
    <property type="component" value="Unassembled WGS sequence"/>
</dbReference>
<sequence length="159" mass="17487">MDAVISDPAMEHAHSAIGGFVARCALLDYRVSQFMARWFCSHEKQKFLSYTLKAMPFVEKRQVIEERLTNWHTDPEALRTTMSDIASVLERRNLVVSGVLSRRSSGALCVKSFSGARFISEPGAIDIIDIADLAALSEKASELAERVMALGLGLKQGGN</sequence>
<dbReference type="EMBL" id="WTYV01000007">
    <property type="protein sequence ID" value="MXO73011.1"/>
    <property type="molecule type" value="Genomic_DNA"/>
</dbReference>
<gene>
    <name evidence="1" type="ORF">GRI99_15380</name>
</gene>
<name>A0A844Z1Z8_9SPHN</name>